<keyword evidence="1" id="KW-0732">Signal</keyword>
<protein>
    <submittedName>
        <fullName evidence="2">DUF4908 domain-containing protein</fullName>
    </submittedName>
</protein>
<keyword evidence="3" id="KW-1185">Reference proteome</keyword>
<dbReference type="EMBL" id="JAZDRP010000003">
    <property type="protein sequence ID" value="MEE2525994.1"/>
    <property type="molecule type" value="Genomic_DNA"/>
</dbReference>
<name>A0ABU7LQ02_9PROT</name>
<evidence type="ECO:0000313" key="3">
    <source>
        <dbReference type="Proteomes" id="UP001354971"/>
    </source>
</evidence>
<evidence type="ECO:0000313" key="2">
    <source>
        <dbReference type="EMBL" id="MEE2525994.1"/>
    </source>
</evidence>
<sequence length="246" mass="27087">MISRRFLLAAMLSGVASGIPAAWAGVDNPLRQRRSRREEVPDVAEFHRQDGRRGFVLDRTDDIWLLQPLDEEEVLALFPQRAPNGGTSFNTDWGDEIVRISSIGAVTYYPDDQPNGVIAEMWEPARSIQLPDASVDDLREASAQSALQLASIMGRPVQVEYGAAPREGLGLMVDAMRLAVTGIERARTMGAELDFLQRLKIAPGEMAELGIVDDLFTVRVNLQAGFAGRPSSTRISRYLTAYETPS</sequence>
<dbReference type="RefSeq" id="WP_330198653.1">
    <property type="nucleotide sequence ID" value="NZ_JAZDRP010000003.1"/>
</dbReference>
<dbReference type="InterPro" id="IPR032591">
    <property type="entry name" value="DUF4908"/>
</dbReference>
<dbReference type="Proteomes" id="UP001354971">
    <property type="component" value="Unassembled WGS sequence"/>
</dbReference>
<gene>
    <name evidence="2" type="ORF">V0U79_06415</name>
</gene>
<evidence type="ECO:0000256" key="1">
    <source>
        <dbReference type="SAM" id="SignalP"/>
    </source>
</evidence>
<accession>A0ABU7LQ02</accession>
<feature type="chain" id="PRO_5046552158" evidence="1">
    <location>
        <begin position="25"/>
        <end position="246"/>
    </location>
</feature>
<feature type="signal peptide" evidence="1">
    <location>
        <begin position="1"/>
        <end position="24"/>
    </location>
</feature>
<organism evidence="2 3">
    <name type="scientific">Hyphobacterium lacteum</name>
    <dbReference type="NCBI Taxonomy" id="3116575"/>
    <lineage>
        <taxon>Bacteria</taxon>
        <taxon>Pseudomonadati</taxon>
        <taxon>Pseudomonadota</taxon>
        <taxon>Alphaproteobacteria</taxon>
        <taxon>Maricaulales</taxon>
        <taxon>Maricaulaceae</taxon>
        <taxon>Hyphobacterium</taxon>
    </lineage>
</organism>
<comment type="caution">
    <text evidence="2">The sequence shown here is derived from an EMBL/GenBank/DDBJ whole genome shotgun (WGS) entry which is preliminary data.</text>
</comment>
<proteinExistence type="predicted"/>
<dbReference type="Pfam" id="PF16252">
    <property type="entry name" value="DUF4908"/>
    <property type="match status" value="1"/>
</dbReference>
<reference evidence="2 3" key="1">
    <citation type="submission" date="2024-01" db="EMBL/GenBank/DDBJ databases">
        <title>Hyphobacterium bacterium isolated from marine sediment.</title>
        <authorList>
            <person name="Zhao S."/>
        </authorList>
    </citation>
    <scope>NUCLEOTIDE SEQUENCE [LARGE SCALE GENOMIC DNA]</scope>
    <source>
        <strain evidence="3">HN65</strain>
    </source>
</reference>